<feature type="non-terminal residue" evidence="1">
    <location>
        <position position="1"/>
    </location>
</feature>
<keyword evidence="2" id="KW-1185">Reference proteome</keyword>
<evidence type="ECO:0000313" key="1">
    <source>
        <dbReference type="EMBL" id="CAK7339379.1"/>
    </source>
</evidence>
<organism evidence="1 2">
    <name type="scientific">Dovyalis caffra</name>
    <dbReference type="NCBI Taxonomy" id="77055"/>
    <lineage>
        <taxon>Eukaryota</taxon>
        <taxon>Viridiplantae</taxon>
        <taxon>Streptophyta</taxon>
        <taxon>Embryophyta</taxon>
        <taxon>Tracheophyta</taxon>
        <taxon>Spermatophyta</taxon>
        <taxon>Magnoliopsida</taxon>
        <taxon>eudicotyledons</taxon>
        <taxon>Gunneridae</taxon>
        <taxon>Pentapetalae</taxon>
        <taxon>rosids</taxon>
        <taxon>fabids</taxon>
        <taxon>Malpighiales</taxon>
        <taxon>Salicaceae</taxon>
        <taxon>Flacourtieae</taxon>
        <taxon>Dovyalis</taxon>
    </lineage>
</organism>
<accession>A0AAV1RRQ8</accession>
<sequence>RVESTSGLLLHVILSPRPKTLNSTMISITKLPGSRSREHGFLGIERKQKLDDSNTSSSLDENWLKDTQNVGYWLKSPLHIEHSSKQLLGENMWLVHSLELP</sequence>
<dbReference type="Proteomes" id="UP001314170">
    <property type="component" value="Unassembled WGS sequence"/>
</dbReference>
<name>A0AAV1RRQ8_9ROSI</name>
<gene>
    <name evidence="1" type="ORF">DCAF_LOCUS14430</name>
</gene>
<reference evidence="1 2" key="1">
    <citation type="submission" date="2024-01" db="EMBL/GenBank/DDBJ databases">
        <authorList>
            <person name="Waweru B."/>
        </authorList>
    </citation>
    <scope>NUCLEOTIDE SEQUENCE [LARGE SCALE GENOMIC DNA]</scope>
</reference>
<dbReference type="AlphaFoldDB" id="A0AAV1RRQ8"/>
<proteinExistence type="predicted"/>
<dbReference type="EMBL" id="CAWUPB010001157">
    <property type="protein sequence ID" value="CAK7339379.1"/>
    <property type="molecule type" value="Genomic_DNA"/>
</dbReference>
<protein>
    <submittedName>
        <fullName evidence="1">Uncharacterized protein</fullName>
    </submittedName>
</protein>
<comment type="caution">
    <text evidence="1">The sequence shown here is derived from an EMBL/GenBank/DDBJ whole genome shotgun (WGS) entry which is preliminary data.</text>
</comment>
<evidence type="ECO:0000313" key="2">
    <source>
        <dbReference type="Proteomes" id="UP001314170"/>
    </source>
</evidence>